<feature type="transmembrane region" description="Helical" evidence="6">
    <location>
        <begin position="121"/>
        <end position="144"/>
    </location>
</feature>
<feature type="transmembrane region" description="Helical" evidence="6">
    <location>
        <begin position="257"/>
        <end position="282"/>
    </location>
</feature>
<dbReference type="InterPro" id="IPR051068">
    <property type="entry name" value="MFS_Domain-Containing_Protein"/>
</dbReference>
<evidence type="ECO:0008006" key="9">
    <source>
        <dbReference type="Google" id="ProtNLM"/>
    </source>
</evidence>
<organism evidence="7 8">
    <name type="scientific">Strongylus vulgaris</name>
    <name type="common">Blood worm</name>
    <dbReference type="NCBI Taxonomy" id="40348"/>
    <lineage>
        <taxon>Eukaryota</taxon>
        <taxon>Metazoa</taxon>
        <taxon>Ecdysozoa</taxon>
        <taxon>Nematoda</taxon>
        <taxon>Chromadorea</taxon>
        <taxon>Rhabditida</taxon>
        <taxon>Rhabditina</taxon>
        <taxon>Rhabditomorpha</taxon>
        <taxon>Strongyloidea</taxon>
        <taxon>Strongylidae</taxon>
        <taxon>Strongylus</taxon>
    </lineage>
</organism>
<evidence type="ECO:0000256" key="5">
    <source>
        <dbReference type="ARBA" id="ARBA00023136"/>
    </source>
</evidence>
<dbReference type="PANTHER" id="PTHR23510:SF3">
    <property type="entry name" value="MAJOR FACILITATOR SUPERFAMILY DOMAIN-CONTAINING PROTEIN 8"/>
    <property type="match status" value="1"/>
</dbReference>
<dbReference type="SUPFAM" id="SSF103473">
    <property type="entry name" value="MFS general substrate transporter"/>
    <property type="match status" value="1"/>
</dbReference>
<keyword evidence="8" id="KW-1185">Reference proteome</keyword>
<dbReference type="PANTHER" id="PTHR23510">
    <property type="entry name" value="INNER MEMBRANE TRANSPORT PROTEIN YAJR"/>
    <property type="match status" value="1"/>
</dbReference>
<sequence length="285" mass="31506">MWPYLRKLNPNAVETQFGYIVALYSIGQCLSAPTFGYWSNRIEQVRVPLLAGFCFMMAGNILYLSLPFFAPSSVAIVMMVARFVQGCGTGDNFMLIFFSVNRNMSLLRAYASTSSSKADRSRAIACVSGGIASGTLIGPAFQLIFTPLGSDGVYVLPFYRLNIYNSPALFSFIMNIVGFLIMFFIFEEKYDVLKSDAAKITTKLPSPSIIAILICVSTRFVQIFATTTIETLGSAFSMLMFGFNKEEAVSTNATAHLIAGILGATLYFFFIFFNLSSWYILLSKL</sequence>
<feature type="transmembrane region" description="Helical" evidence="6">
    <location>
        <begin position="164"/>
        <end position="186"/>
    </location>
</feature>
<dbReference type="Pfam" id="PF07690">
    <property type="entry name" value="MFS_1"/>
    <property type="match status" value="1"/>
</dbReference>
<feature type="transmembrane region" description="Helical" evidence="6">
    <location>
        <begin position="76"/>
        <end position="100"/>
    </location>
</feature>
<keyword evidence="5 6" id="KW-0472">Membrane</keyword>
<dbReference type="OrthoDB" id="370281at2759"/>
<protein>
    <recommendedName>
        <fullName evidence="9">Major facilitator superfamily (MFS) profile domain-containing protein</fullName>
    </recommendedName>
</protein>
<dbReference type="Gene3D" id="1.20.1250.20">
    <property type="entry name" value="MFS general substrate transporter like domains"/>
    <property type="match status" value="1"/>
</dbReference>
<feature type="transmembrane region" description="Helical" evidence="6">
    <location>
        <begin position="50"/>
        <end position="70"/>
    </location>
</feature>
<reference evidence="7 8" key="1">
    <citation type="submission" date="2018-11" db="EMBL/GenBank/DDBJ databases">
        <authorList>
            <consortium name="Pathogen Informatics"/>
        </authorList>
    </citation>
    <scope>NUCLEOTIDE SEQUENCE [LARGE SCALE GENOMIC DNA]</scope>
</reference>
<keyword evidence="3 6" id="KW-0812">Transmembrane</keyword>
<dbReference type="AlphaFoldDB" id="A0A3P7LLA9"/>
<evidence type="ECO:0000313" key="8">
    <source>
        <dbReference type="Proteomes" id="UP000270094"/>
    </source>
</evidence>
<dbReference type="GO" id="GO:0005765">
    <property type="term" value="C:lysosomal membrane"/>
    <property type="evidence" value="ECO:0007669"/>
    <property type="project" value="TreeGrafter"/>
</dbReference>
<dbReference type="GO" id="GO:0012505">
    <property type="term" value="C:endomembrane system"/>
    <property type="evidence" value="ECO:0007669"/>
    <property type="project" value="UniProtKB-SubCell"/>
</dbReference>
<evidence type="ECO:0000256" key="1">
    <source>
        <dbReference type="ARBA" id="ARBA00004127"/>
    </source>
</evidence>
<evidence type="ECO:0000256" key="6">
    <source>
        <dbReference type="SAM" id="Phobius"/>
    </source>
</evidence>
<comment type="subcellular location">
    <subcellularLocation>
        <location evidence="1">Endomembrane system</location>
        <topology evidence="1">Multi-pass membrane protein</topology>
    </subcellularLocation>
</comment>
<accession>A0A3P7LLA9</accession>
<dbReference type="EMBL" id="UYYB01106970">
    <property type="protein sequence ID" value="VDM79978.1"/>
    <property type="molecule type" value="Genomic_DNA"/>
</dbReference>
<name>A0A3P7LLA9_STRVU</name>
<proteinExistence type="predicted"/>
<evidence type="ECO:0000313" key="7">
    <source>
        <dbReference type="EMBL" id="VDM79978.1"/>
    </source>
</evidence>
<evidence type="ECO:0000256" key="2">
    <source>
        <dbReference type="ARBA" id="ARBA00022448"/>
    </source>
</evidence>
<gene>
    <name evidence="7" type="ORF">SVUK_LOCUS14976</name>
</gene>
<keyword evidence="4 6" id="KW-1133">Transmembrane helix</keyword>
<dbReference type="GO" id="GO:0022857">
    <property type="term" value="F:transmembrane transporter activity"/>
    <property type="evidence" value="ECO:0007669"/>
    <property type="project" value="InterPro"/>
</dbReference>
<dbReference type="Proteomes" id="UP000270094">
    <property type="component" value="Unassembled WGS sequence"/>
</dbReference>
<keyword evidence="2" id="KW-0813">Transport</keyword>
<dbReference type="InterPro" id="IPR011701">
    <property type="entry name" value="MFS"/>
</dbReference>
<feature type="transmembrane region" description="Helical" evidence="6">
    <location>
        <begin position="207"/>
        <end position="229"/>
    </location>
</feature>
<feature type="transmembrane region" description="Helical" evidence="6">
    <location>
        <begin position="16"/>
        <end position="38"/>
    </location>
</feature>
<evidence type="ECO:0000256" key="3">
    <source>
        <dbReference type="ARBA" id="ARBA00022692"/>
    </source>
</evidence>
<evidence type="ECO:0000256" key="4">
    <source>
        <dbReference type="ARBA" id="ARBA00022989"/>
    </source>
</evidence>
<dbReference type="InterPro" id="IPR036259">
    <property type="entry name" value="MFS_trans_sf"/>
</dbReference>